<feature type="transmembrane region" description="Helical" evidence="5">
    <location>
        <begin position="141"/>
        <end position="164"/>
    </location>
</feature>
<name>A0A1M5NM56_9BURK</name>
<gene>
    <name evidence="6" type="ORF">SAMN04488135_101567</name>
</gene>
<feature type="transmembrane region" description="Helical" evidence="5">
    <location>
        <begin position="48"/>
        <end position="66"/>
    </location>
</feature>
<evidence type="ECO:0000256" key="5">
    <source>
        <dbReference type="RuleBase" id="RU363041"/>
    </source>
</evidence>
<feature type="transmembrane region" description="Helical" evidence="5">
    <location>
        <begin position="78"/>
        <end position="96"/>
    </location>
</feature>
<keyword evidence="7" id="KW-1185">Reference proteome</keyword>
<organism evidence="6 7">
    <name type="scientific">Pollutimonas bauzanensis</name>
    <dbReference type="NCBI Taxonomy" id="658167"/>
    <lineage>
        <taxon>Bacteria</taxon>
        <taxon>Pseudomonadati</taxon>
        <taxon>Pseudomonadota</taxon>
        <taxon>Betaproteobacteria</taxon>
        <taxon>Burkholderiales</taxon>
        <taxon>Alcaligenaceae</taxon>
        <taxon>Pollutimonas</taxon>
    </lineage>
</organism>
<evidence type="ECO:0000256" key="1">
    <source>
        <dbReference type="ARBA" id="ARBA00004141"/>
    </source>
</evidence>
<dbReference type="GO" id="GO:0005886">
    <property type="term" value="C:plasma membrane"/>
    <property type="evidence" value="ECO:0007669"/>
    <property type="project" value="UniProtKB-SubCell"/>
</dbReference>
<dbReference type="Pfam" id="PF01925">
    <property type="entry name" value="TauE"/>
    <property type="match status" value="1"/>
</dbReference>
<dbReference type="OrthoDB" id="457670at2"/>
<comment type="similarity">
    <text evidence="5">Belongs to the 4-toluene sulfonate uptake permease (TSUP) (TC 2.A.102) family.</text>
</comment>
<feature type="transmembrane region" description="Helical" evidence="5">
    <location>
        <begin position="184"/>
        <end position="203"/>
    </location>
</feature>
<keyword evidence="3 5" id="KW-1133">Transmembrane helix</keyword>
<dbReference type="Proteomes" id="UP000184226">
    <property type="component" value="Unassembled WGS sequence"/>
</dbReference>
<dbReference type="STRING" id="658167.SAMN04488135_101567"/>
<dbReference type="RefSeq" id="WP_073101530.1">
    <property type="nucleotide sequence ID" value="NZ_FQXE01000001.1"/>
</dbReference>
<protein>
    <recommendedName>
        <fullName evidence="5">Probable membrane transporter protein</fullName>
    </recommendedName>
</protein>
<evidence type="ECO:0000313" key="6">
    <source>
        <dbReference type="EMBL" id="SHG90621.1"/>
    </source>
</evidence>
<dbReference type="PANTHER" id="PTHR43483">
    <property type="entry name" value="MEMBRANE TRANSPORTER PROTEIN HI_0806-RELATED"/>
    <property type="match status" value="1"/>
</dbReference>
<feature type="transmembrane region" description="Helical" evidence="5">
    <location>
        <begin position="215"/>
        <end position="234"/>
    </location>
</feature>
<dbReference type="EMBL" id="FQXE01000001">
    <property type="protein sequence ID" value="SHG90621.1"/>
    <property type="molecule type" value="Genomic_DNA"/>
</dbReference>
<evidence type="ECO:0000313" key="7">
    <source>
        <dbReference type="Proteomes" id="UP000184226"/>
    </source>
</evidence>
<comment type="subcellular location">
    <subcellularLocation>
        <location evidence="5">Cell membrane</location>
        <topology evidence="5">Multi-pass membrane protein</topology>
    </subcellularLocation>
    <subcellularLocation>
        <location evidence="1">Membrane</location>
        <topology evidence="1">Multi-pass membrane protein</topology>
    </subcellularLocation>
</comment>
<dbReference type="AlphaFoldDB" id="A0A1M5NM56"/>
<dbReference type="PANTHER" id="PTHR43483:SF3">
    <property type="entry name" value="MEMBRANE TRANSPORTER PROTEIN HI_0806-RELATED"/>
    <property type="match status" value="1"/>
</dbReference>
<sequence length="272" mass="27801">MDPVFIVSLACLGAAVGFAAGLLGIGGGMILVPFLTMLFPLYGVPDPLVVHAAIATSMTTIIFTSISSMRAHHAKSAIRWDIVAVMAPGMVVGGLVSGGAVFSYLSGAWLAVIFGLFVAYSGVKMLSGKPPVAGRTMPGKAATASVGAGIGFASGLLGAGGGFLSVPFMTRSNVSVHKAVATSAALGFFIAVANSAGYIYSGFHEVAGQDGMLGYIYWPALIVLSAMSVLTAPFGARCAHRLPVATLKRVFACLLFALAAYMLFEAYQAFSG</sequence>
<evidence type="ECO:0000256" key="3">
    <source>
        <dbReference type="ARBA" id="ARBA00022989"/>
    </source>
</evidence>
<reference evidence="6 7" key="1">
    <citation type="submission" date="2016-11" db="EMBL/GenBank/DDBJ databases">
        <authorList>
            <person name="Jaros S."/>
            <person name="Januszkiewicz K."/>
            <person name="Wedrychowicz H."/>
        </authorList>
    </citation>
    <scope>NUCLEOTIDE SEQUENCE [LARGE SCALE GENOMIC DNA]</scope>
    <source>
        <strain evidence="6 7">CGMCC 1.10190</strain>
    </source>
</reference>
<evidence type="ECO:0000256" key="2">
    <source>
        <dbReference type="ARBA" id="ARBA00022692"/>
    </source>
</evidence>
<evidence type="ECO:0000256" key="4">
    <source>
        <dbReference type="ARBA" id="ARBA00023136"/>
    </source>
</evidence>
<accession>A0A1M5NM56</accession>
<feature type="transmembrane region" description="Helical" evidence="5">
    <location>
        <begin position="246"/>
        <end position="264"/>
    </location>
</feature>
<keyword evidence="4 5" id="KW-0472">Membrane</keyword>
<dbReference type="InterPro" id="IPR002781">
    <property type="entry name" value="TM_pro_TauE-like"/>
</dbReference>
<keyword evidence="5" id="KW-1003">Cell membrane</keyword>
<proteinExistence type="inferred from homology"/>
<keyword evidence="2 5" id="KW-0812">Transmembrane</keyword>